<dbReference type="FunFam" id="3.40.1210.10:FF:000001">
    <property type="entry name" value="5'/3'-nucleotidase SurE"/>
    <property type="match status" value="1"/>
</dbReference>
<keyword evidence="6 9" id="KW-0479">Metal-binding</keyword>
<dbReference type="NCBIfam" id="NF001490">
    <property type="entry name" value="PRK00346.1-4"/>
    <property type="match status" value="1"/>
</dbReference>
<dbReference type="GO" id="GO:0008253">
    <property type="term" value="F:5'-nucleotidase activity"/>
    <property type="evidence" value="ECO:0007669"/>
    <property type="project" value="UniProtKB-UniRule"/>
</dbReference>
<dbReference type="NCBIfam" id="TIGR00087">
    <property type="entry name" value="surE"/>
    <property type="match status" value="1"/>
</dbReference>
<dbReference type="Pfam" id="PF01975">
    <property type="entry name" value="SurE"/>
    <property type="match status" value="1"/>
</dbReference>
<evidence type="ECO:0000256" key="7">
    <source>
        <dbReference type="ARBA" id="ARBA00022741"/>
    </source>
</evidence>
<feature type="binding site" evidence="9">
    <location>
        <position position="9"/>
    </location>
    <ligand>
        <name>a divalent metal cation</name>
        <dbReference type="ChEBI" id="CHEBI:60240"/>
    </ligand>
</feature>
<protein>
    <recommendedName>
        <fullName evidence="9">5'-nucleotidase SurE</fullName>
        <ecNumber evidence="9">3.1.3.5</ecNumber>
    </recommendedName>
    <alternativeName>
        <fullName evidence="9">Nucleoside 5'-monophosphate phosphohydrolase</fullName>
    </alternativeName>
</protein>
<feature type="binding site" evidence="9">
    <location>
        <position position="10"/>
    </location>
    <ligand>
        <name>a divalent metal cation</name>
        <dbReference type="ChEBI" id="CHEBI:60240"/>
    </ligand>
</feature>
<evidence type="ECO:0000256" key="9">
    <source>
        <dbReference type="HAMAP-Rule" id="MF_00060"/>
    </source>
</evidence>
<evidence type="ECO:0000256" key="8">
    <source>
        <dbReference type="ARBA" id="ARBA00022801"/>
    </source>
</evidence>
<feature type="binding site" evidence="9">
    <location>
        <position position="98"/>
    </location>
    <ligand>
        <name>a divalent metal cation</name>
        <dbReference type="ChEBI" id="CHEBI:60240"/>
    </ligand>
</feature>
<dbReference type="KEGG" id="asoc:CB4_03337"/>
<evidence type="ECO:0000256" key="4">
    <source>
        <dbReference type="ARBA" id="ARBA00011062"/>
    </source>
</evidence>
<evidence type="ECO:0000313" key="11">
    <source>
        <dbReference type="Proteomes" id="UP000217696"/>
    </source>
</evidence>
<keyword evidence="5 9" id="KW-0963">Cytoplasm</keyword>
<dbReference type="PANTHER" id="PTHR30457:SF12">
    <property type="entry name" value="5'_3'-NUCLEOTIDASE SURE"/>
    <property type="match status" value="1"/>
</dbReference>
<dbReference type="InterPro" id="IPR036523">
    <property type="entry name" value="SurE-like_sf"/>
</dbReference>
<proteinExistence type="inferred from homology"/>
<dbReference type="InterPro" id="IPR030048">
    <property type="entry name" value="SurE"/>
</dbReference>
<dbReference type="EC" id="3.1.3.5" evidence="9"/>
<gene>
    <name evidence="9 10" type="primary">surE</name>
    <name evidence="10" type="ORF">CB4_03337</name>
</gene>
<feature type="binding site" evidence="9">
    <location>
        <position position="40"/>
    </location>
    <ligand>
        <name>a divalent metal cation</name>
        <dbReference type="ChEBI" id="CHEBI:60240"/>
    </ligand>
</feature>
<comment type="cofactor">
    <cofactor evidence="9">
        <name>a divalent metal cation</name>
        <dbReference type="ChEBI" id="CHEBI:60240"/>
    </cofactor>
    <text evidence="9">Binds 1 divalent metal cation per subunit.</text>
</comment>
<comment type="function">
    <text evidence="9">Nucleotidase that shows phosphatase activity on nucleoside 5'-monophosphates.</text>
</comment>
<dbReference type="AlphaFoldDB" id="A0A0U4NKC1"/>
<keyword evidence="11" id="KW-1185">Reference proteome</keyword>
<evidence type="ECO:0000256" key="5">
    <source>
        <dbReference type="ARBA" id="ARBA00022490"/>
    </source>
</evidence>
<dbReference type="GO" id="GO:0008254">
    <property type="term" value="F:3'-nucleotidase activity"/>
    <property type="evidence" value="ECO:0007669"/>
    <property type="project" value="TreeGrafter"/>
</dbReference>
<dbReference type="EMBL" id="AP017312">
    <property type="protein sequence ID" value="BAU29156.1"/>
    <property type="molecule type" value="Genomic_DNA"/>
</dbReference>
<dbReference type="HAMAP" id="MF_00060">
    <property type="entry name" value="SurE"/>
    <property type="match status" value="1"/>
</dbReference>
<comment type="subcellular location">
    <subcellularLocation>
        <location evidence="3 9">Cytoplasm</location>
    </subcellularLocation>
</comment>
<dbReference type="OrthoDB" id="9780815at2"/>
<keyword evidence="8 9" id="KW-0378">Hydrolase</keyword>
<evidence type="ECO:0000256" key="2">
    <source>
        <dbReference type="ARBA" id="ARBA00001946"/>
    </source>
</evidence>
<comment type="catalytic activity">
    <reaction evidence="1 9">
        <text>a ribonucleoside 5'-phosphate + H2O = a ribonucleoside + phosphate</text>
        <dbReference type="Rhea" id="RHEA:12484"/>
        <dbReference type="ChEBI" id="CHEBI:15377"/>
        <dbReference type="ChEBI" id="CHEBI:18254"/>
        <dbReference type="ChEBI" id="CHEBI:43474"/>
        <dbReference type="ChEBI" id="CHEBI:58043"/>
        <dbReference type="EC" id="3.1.3.5"/>
    </reaction>
</comment>
<comment type="cofactor">
    <cofactor evidence="2">
        <name>Mg(2+)</name>
        <dbReference type="ChEBI" id="CHEBI:18420"/>
    </cofactor>
</comment>
<dbReference type="PANTHER" id="PTHR30457">
    <property type="entry name" value="5'-NUCLEOTIDASE SURE"/>
    <property type="match status" value="1"/>
</dbReference>
<name>A0A0U4NKC1_9BACL</name>
<keyword evidence="7 9" id="KW-0547">Nucleotide-binding</keyword>
<comment type="similarity">
    <text evidence="4 9">Belongs to the SurE nucleotidase family.</text>
</comment>
<sequence>MYKVVVTNDDGIHALGIHKLVRSLEGLADVIVVAPDSERSAEGHRITVREGLTVQKVDFHGMDHVQAWAVNGTPADCVKMALNVICKERPDVVISGINAGLNIGKDVYYSGTVSAAREAVIYEVPAIAVSYENHFHKHDFGEVEKMVRPIWEEIKIHDIPPDVMININIPHIPADQVKGTVVTGLDIHHYRDRIDEKPGKTGVPEYWLEREYGKTKIVESNDYYMVRNGYIALTPIHIDSTDHAFLKQMETWSVIKKNGRTDSPTEGNK</sequence>
<reference evidence="10 11" key="1">
    <citation type="submission" date="2015-12" db="EMBL/GenBank/DDBJ databases">
        <title>Genome sequence of Aneurinibacillus soli.</title>
        <authorList>
            <person name="Lee J.S."/>
            <person name="Lee K.C."/>
            <person name="Kim K.K."/>
            <person name="Lee B.W."/>
        </authorList>
    </citation>
    <scope>NUCLEOTIDE SEQUENCE [LARGE SCALE GENOMIC DNA]</scope>
    <source>
        <strain evidence="10 11">CB4</strain>
    </source>
</reference>
<dbReference type="RefSeq" id="WP_096466860.1">
    <property type="nucleotide sequence ID" value="NZ_AP017312.1"/>
</dbReference>
<dbReference type="InterPro" id="IPR002828">
    <property type="entry name" value="SurE-like_Pase/nucleotidase"/>
</dbReference>
<dbReference type="GO" id="GO:0000166">
    <property type="term" value="F:nucleotide binding"/>
    <property type="evidence" value="ECO:0007669"/>
    <property type="project" value="UniProtKB-KW"/>
</dbReference>
<dbReference type="Gene3D" id="3.40.1210.10">
    <property type="entry name" value="Survival protein SurE-like phosphatase/nucleotidase"/>
    <property type="match status" value="1"/>
</dbReference>
<evidence type="ECO:0000313" key="10">
    <source>
        <dbReference type="EMBL" id="BAU29156.1"/>
    </source>
</evidence>
<organism evidence="10 11">
    <name type="scientific">Aneurinibacillus soli</name>
    <dbReference type="NCBI Taxonomy" id="1500254"/>
    <lineage>
        <taxon>Bacteria</taxon>
        <taxon>Bacillati</taxon>
        <taxon>Bacillota</taxon>
        <taxon>Bacilli</taxon>
        <taxon>Bacillales</taxon>
        <taxon>Paenibacillaceae</taxon>
        <taxon>Aneurinibacillus group</taxon>
        <taxon>Aneurinibacillus</taxon>
    </lineage>
</organism>
<evidence type="ECO:0000256" key="1">
    <source>
        <dbReference type="ARBA" id="ARBA00000815"/>
    </source>
</evidence>
<accession>A0A0U4NKC1</accession>
<dbReference type="GO" id="GO:0046872">
    <property type="term" value="F:metal ion binding"/>
    <property type="evidence" value="ECO:0007669"/>
    <property type="project" value="UniProtKB-UniRule"/>
</dbReference>
<dbReference type="SUPFAM" id="SSF64167">
    <property type="entry name" value="SurE-like"/>
    <property type="match status" value="1"/>
</dbReference>
<dbReference type="GO" id="GO:0004309">
    <property type="term" value="F:exopolyphosphatase activity"/>
    <property type="evidence" value="ECO:0007669"/>
    <property type="project" value="TreeGrafter"/>
</dbReference>
<evidence type="ECO:0000256" key="6">
    <source>
        <dbReference type="ARBA" id="ARBA00022723"/>
    </source>
</evidence>
<dbReference type="Proteomes" id="UP000217696">
    <property type="component" value="Chromosome"/>
</dbReference>
<evidence type="ECO:0000256" key="3">
    <source>
        <dbReference type="ARBA" id="ARBA00004496"/>
    </source>
</evidence>
<dbReference type="GO" id="GO:0005737">
    <property type="term" value="C:cytoplasm"/>
    <property type="evidence" value="ECO:0007669"/>
    <property type="project" value="UniProtKB-SubCell"/>
</dbReference>